<dbReference type="InterPro" id="IPR011008">
    <property type="entry name" value="Dimeric_a/b-barrel"/>
</dbReference>
<dbReference type="STRING" id="1120995.SAMN02745245_00570"/>
<dbReference type="Pfam" id="PF03992">
    <property type="entry name" value="ABM"/>
    <property type="match status" value="1"/>
</dbReference>
<dbReference type="RefSeq" id="WP_073183560.1">
    <property type="nucleotide sequence ID" value="NZ_FQXI01000002.1"/>
</dbReference>
<protein>
    <submittedName>
        <fullName evidence="2">Quinol monooxygenase YgiN</fullName>
    </submittedName>
</protein>
<evidence type="ECO:0000259" key="1">
    <source>
        <dbReference type="PROSITE" id="PS51725"/>
    </source>
</evidence>
<gene>
    <name evidence="2" type="ORF">SAMN02745245_00570</name>
</gene>
<reference evidence="2 3" key="1">
    <citation type="submission" date="2016-11" db="EMBL/GenBank/DDBJ databases">
        <authorList>
            <person name="Jaros S."/>
            <person name="Januszkiewicz K."/>
            <person name="Wedrychowicz H."/>
        </authorList>
    </citation>
    <scope>NUCLEOTIDE SEQUENCE [LARGE SCALE GENOMIC DNA]</scope>
    <source>
        <strain evidence="2 3">DSM 21120</strain>
    </source>
</reference>
<dbReference type="InterPro" id="IPR050744">
    <property type="entry name" value="AI-2_Isomerase_LsrG"/>
</dbReference>
<dbReference type="EMBL" id="FQXI01000002">
    <property type="protein sequence ID" value="SHH10944.1"/>
    <property type="molecule type" value="Genomic_DNA"/>
</dbReference>
<keyword evidence="3" id="KW-1185">Reference proteome</keyword>
<dbReference type="PANTHER" id="PTHR33336">
    <property type="entry name" value="QUINOL MONOOXYGENASE YGIN-RELATED"/>
    <property type="match status" value="1"/>
</dbReference>
<proteinExistence type="predicted"/>
<name>A0A1M5Q9U2_9FIRM</name>
<keyword evidence="2" id="KW-0560">Oxidoreductase</keyword>
<accession>A0A1M5Q9U2</accession>
<dbReference type="PANTHER" id="PTHR33336:SF15">
    <property type="entry name" value="ABM DOMAIN-CONTAINING PROTEIN"/>
    <property type="match status" value="1"/>
</dbReference>
<evidence type="ECO:0000313" key="3">
    <source>
        <dbReference type="Proteomes" id="UP000184032"/>
    </source>
</evidence>
<dbReference type="InterPro" id="IPR007138">
    <property type="entry name" value="ABM_dom"/>
</dbReference>
<dbReference type="Proteomes" id="UP000184032">
    <property type="component" value="Unassembled WGS sequence"/>
</dbReference>
<dbReference type="PROSITE" id="PS51725">
    <property type="entry name" value="ABM"/>
    <property type="match status" value="1"/>
</dbReference>
<evidence type="ECO:0000313" key="2">
    <source>
        <dbReference type="EMBL" id="SHH10944.1"/>
    </source>
</evidence>
<dbReference type="SUPFAM" id="SSF54909">
    <property type="entry name" value="Dimeric alpha+beta barrel"/>
    <property type="match status" value="1"/>
</dbReference>
<feature type="domain" description="ABM" evidence="1">
    <location>
        <begin position="1"/>
        <end position="90"/>
    </location>
</feature>
<keyword evidence="2" id="KW-0503">Monooxygenase</keyword>
<dbReference type="AlphaFoldDB" id="A0A1M5Q9U2"/>
<sequence length="94" mass="11156">MYLFNRKIFKKENYEEALKLIRELVAESQKEEGCIVYEVYQDLDSEFGLCIYEEWEGIEYLAAHQETEHFIKLVPQIGALAEEKSPLYKFGKIK</sequence>
<dbReference type="Gene3D" id="3.30.70.100">
    <property type="match status" value="1"/>
</dbReference>
<dbReference type="OrthoDB" id="287932at2"/>
<organism evidence="2 3">
    <name type="scientific">Anaerosphaera aminiphila DSM 21120</name>
    <dbReference type="NCBI Taxonomy" id="1120995"/>
    <lineage>
        <taxon>Bacteria</taxon>
        <taxon>Bacillati</taxon>
        <taxon>Bacillota</taxon>
        <taxon>Tissierellia</taxon>
        <taxon>Tissierellales</taxon>
        <taxon>Peptoniphilaceae</taxon>
        <taxon>Anaerosphaera</taxon>
    </lineage>
</organism>
<dbReference type="GO" id="GO:0004497">
    <property type="term" value="F:monooxygenase activity"/>
    <property type="evidence" value="ECO:0007669"/>
    <property type="project" value="UniProtKB-KW"/>
</dbReference>